<evidence type="ECO:0000313" key="2">
    <source>
        <dbReference type="Proteomes" id="UP000177486"/>
    </source>
</evidence>
<reference evidence="1 2" key="1">
    <citation type="journal article" date="2016" name="Nat. Commun.">
        <title>Thousands of microbial genomes shed light on interconnected biogeochemical processes in an aquifer system.</title>
        <authorList>
            <person name="Anantharaman K."/>
            <person name="Brown C.T."/>
            <person name="Hug L.A."/>
            <person name="Sharon I."/>
            <person name="Castelle C.J."/>
            <person name="Probst A.J."/>
            <person name="Thomas B.C."/>
            <person name="Singh A."/>
            <person name="Wilkins M.J."/>
            <person name="Karaoz U."/>
            <person name="Brodie E.L."/>
            <person name="Williams K.H."/>
            <person name="Hubbard S.S."/>
            <person name="Banfield J.F."/>
        </authorList>
    </citation>
    <scope>NUCLEOTIDE SEQUENCE [LARGE SCALE GENOMIC DNA]</scope>
</reference>
<gene>
    <name evidence="1" type="ORF">A2931_04145</name>
</gene>
<evidence type="ECO:0000313" key="1">
    <source>
        <dbReference type="EMBL" id="OGZ30287.1"/>
    </source>
</evidence>
<organism evidence="1 2">
    <name type="scientific">Candidatus Niyogibacteria bacterium RIFCSPLOWO2_01_FULL_45_48</name>
    <dbReference type="NCBI Taxonomy" id="1801724"/>
    <lineage>
        <taxon>Bacteria</taxon>
        <taxon>Candidatus Niyogiibacteriota</taxon>
    </lineage>
</organism>
<sequence length="292" mass="34250">MKNKQHTLFENKQQVLFEQVQEFFEQLLSLKSSEKMKQYLKFCARMPNHSTFNSTLVFIQKPSCYYYATKSQWGRFNRKPRRSAKPLLILRPFAPVEFVYDLEDTDGKPLPKDFIYWWKEEKGGISKEKFKNLIKLCEELHIKTSISSTDYLREEGHRTFGIAYRKLDNNEHGIELHPRYNDPEVLQEAFGVLVHEIAHHLLGHLGEIKISKVSSKEVIIIKDARGNDRSVREVEAELTAWLLFSKYGIAKKSAAYMAGWITKQNAKSARIVEVGKTVENIYKMSEGKRWWR</sequence>
<comment type="caution">
    <text evidence="1">The sequence shown here is derived from an EMBL/GenBank/DDBJ whole genome shotgun (WGS) entry which is preliminary data.</text>
</comment>
<dbReference type="EMBL" id="MHMQ01000023">
    <property type="protein sequence ID" value="OGZ30287.1"/>
    <property type="molecule type" value="Genomic_DNA"/>
</dbReference>
<name>A0A1G2EX42_9BACT</name>
<proteinExistence type="predicted"/>
<protein>
    <recommendedName>
        <fullName evidence="3">IrrE N-terminal-like domain-containing protein</fullName>
    </recommendedName>
</protein>
<dbReference type="AlphaFoldDB" id="A0A1G2EX42"/>
<evidence type="ECO:0008006" key="3">
    <source>
        <dbReference type="Google" id="ProtNLM"/>
    </source>
</evidence>
<accession>A0A1G2EX42</accession>
<dbReference type="Proteomes" id="UP000177486">
    <property type="component" value="Unassembled WGS sequence"/>
</dbReference>